<feature type="region of interest" description="Disordered" evidence="2">
    <location>
        <begin position="124"/>
        <end position="210"/>
    </location>
</feature>
<dbReference type="PANTHER" id="PTHR47251:SF1">
    <property type="entry name" value="FINGER DOMAIN PROTEIN, PUTATIVE (AFU_ORTHOLOGUE AFUA_3G04180)-RELATED"/>
    <property type="match status" value="1"/>
</dbReference>
<keyword evidence="1" id="KW-0863">Zinc-finger</keyword>
<evidence type="ECO:0000256" key="2">
    <source>
        <dbReference type="SAM" id="MobiDB-lite"/>
    </source>
</evidence>
<evidence type="ECO:0000259" key="3">
    <source>
        <dbReference type="PROSITE" id="PS50157"/>
    </source>
</evidence>
<keyword evidence="1" id="KW-0862">Zinc</keyword>
<sequence>MPPKNVAAPNAVKLFHCKICDKGYPRQTEYENHLRSYDHNHRQRLADMKKITAANDSDNTRSSKRGLDEMRSIPMEGAGLRPGMGLGKGFKRVGVDTSKGGASGGFKKVGVTVGAPSGFKKVGVETSSGAGGPVSVTKSGSEPMPIPTPVEPAKVDNSPSEEEIKTVVEIAGTEEAETKLQRDEDAEDKDGEDIVMGEDNDDSEDDTYSWDEYDFRKPTGCDHASCLGCKAAGVVEDGWVFVGAV</sequence>
<accession>A0A6G1KK83</accession>
<feature type="compositionally biased region" description="Acidic residues" evidence="2">
    <location>
        <begin position="184"/>
        <end position="210"/>
    </location>
</feature>
<dbReference type="OrthoDB" id="4822at2759"/>
<proteinExistence type="predicted"/>
<dbReference type="GO" id="GO:0008270">
    <property type="term" value="F:zinc ion binding"/>
    <property type="evidence" value="ECO:0007669"/>
    <property type="project" value="UniProtKB-KW"/>
</dbReference>
<dbReference type="Proteomes" id="UP000799428">
    <property type="component" value="Unassembled WGS sequence"/>
</dbReference>
<name>A0A6G1KK83_9PLEO</name>
<reference evidence="4" key="1">
    <citation type="journal article" date="2020" name="Stud. Mycol.">
        <title>101 Dothideomycetes genomes: a test case for predicting lifestyles and emergence of pathogens.</title>
        <authorList>
            <person name="Haridas S."/>
            <person name="Albert R."/>
            <person name="Binder M."/>
            <person name="Bloem J."/>
            <person name="Labutti K."/>
            <person name="Salamov A."/>
            <person name="Andreopoulos B."/>
            <person name="Baker S."/>
            <person name="Barry K."/>
            <person name="Bills G."/>
            <person name="Bluhm B."/>
            <person name="Cannon C."/>
            <person name="Castanera R."/>
            <person name="Culley D."/>
            <person name="Daum C."/>
            <person name="Ezra D."/>
            <person name="Gonzalez J."/>
            <person name="Henrissat B."/>
            <person name="Kuo A."/>
            <person name="Liang C."/>
            <person name="Lipzen A."/>
            <person name="Lutzoni F."/>
            <person name="Magnuson J."/>
            <person name="Mondo S."/>
            <person name="Nolan M."/>
            <person name="Ohm R."/>
            <person name="Pangilinan J."/>
            <person name="Park H.-J."/>
            <person name="Ramirez L."/>
            <person name="Alfaro M."/>
            <person name="Sun H."/>
            <person name="Tritt A."/>
            <person name="Yoshinaga Y."/>
            <person name="Zwiers L.-H."/>
            <person name="Turgeon B."/>
            <person name="Goodwin S."/>
            <person name="Spatafora J."/>
            <person name="Crous P."/>
            <person name="Grigoriev I."/>
        </authorList>
    </citation>
    <scope>NUCLEOTIDE SEQUENCE</scope>
    <source>
        <strain evidence="4">CBS 279.74</strain>
    </source>
</reference>
<dbReference type="SUPFAM" id="SSF57667">
    <property type="entry name" value="beta-beta-alpha zinc fingers"/>
    <property type="match status" value="1"/>
</dbReference>
<dbReference type="PANTHER" id="PTHR47251">
    <property type="entry name" value="FINGER DOMAIN PROTEIN, PUTATIVE (AFU_ORTHOLOGUE AFUA_3G04180)-RELATED"/>
    <property type="match status" value="1"/>
</dbReference>
<dbReference type="EMBL" id="MU005766">
    <property type="protein sequence ID" value="KAF2712801.1"/>
    <property type="molecule type" value="Genomic_DNA"/>
</dbReference>
<gene>
    <name evidence="4" type="ORF">K504DRAFT_480349</name>
</gene>
<dbReference type="PROSITE" id="PS00028">
    <property type="entry name" value="ZINC_FINGER_C2H2_1"/>
    <property type="match status" value="1"/>
</dbReference>
<feature type="domain" description="C2H2-type" evidence="3">
    <location>
        <begin position="15"/>
        <end position="44"/>
    </location>
</feature>
<keyword evidence="5" id="KW-1185">Reference proteome</keyword>
<evidence type="ECO:0000313" key="4">
    <source>
        <dbReference type="EMBL" id="KAF2712801.1"/>
    </source>
</evidence>
<dbReference type="InterPro" id="IPR036236">
    <property type="entry name" value="Znf_C2H2_sf"/>
</dbReference>
<evidence type="ECO:0000313" key="5">
    <source>
        <dbReference type="Proteomes" id="UP000799428"/>
    </source>
</evidence>
<dbReference type="AlphaFoldDB" id="A0A6G1KK83"/>
<organism evidence="4 5">
    <name type="scientific">Pleomassaria siparia CBS 279.74</name>
    <dbReference type="NCBI Taxonomy" id="1314801"/>
    <lineage>
        <taxon>Eukaryota</taxon>
        <taxon>Fungi</taxon>
        <taxon>Dikarya</taxon>
        <taxon>Ascomycota</taxon>
        <taxon>Pezizomycotina</taxon>
        <taxon>Dothideomycetes</taxon>
        <taxon>Pleosporomycetidae</taxon>
        <taxon>Pleosporales</taxon>
        <taxon>Pleomassariaceae</taxon>
        <taxon>Pleomassaria</taxon>
    </lineage>
</organism>
<dbReference type="Pfam" id="PF12874">
    <property type="entry name" value="zf-met"/>
    <property type="match status" value="1"/>
</dbReference>
<dbReference type="InterPro" id="IPR013087">
    <property type="entry name" value="Znf_C2H2_type"/>
</dbReference>
<keyword evidence="1" id="KW-0479">Metal-binding</keyword>
<evidence type="ECO:0000256" key="1">
    <source>
        <dbReference type="PROSITE-ProRule" id="PRU00042"/>
    </source>
</evidence>
<dbReference type="PROSITE" id="PS50157">
    <property type="entry name" value="ZINC_FINGER_C2H2_2"/>
    <property type="match status" value="1"/>
</dbReference>
<protein>
    <recommendedName>
        <fullName evidence="3">C2H2-type domain-containing protein</fullName>
    </recommendedName>
</protein>